<dbReference type="PANTHER" id="PTHR43539:SF78">
    <property type="entry name" value="FLAVIN-CONTAINING MONOOXYGENASE"/>
    <property type="match status" value="1"/>
</dbReference>
<dbReference type="Gene3D" id="3.50.50.60">
    <property type="entry name" value="FAD/NAD(P)-binding domain"/>
    <property type="match status" value="1"/>
</dbReference>
<sequence length="420" mass="46754">MVNQLPVAIIGGGPVGMSAAAHLSKRNKNFVLLEKGQSVGNSLLEWQHVRMFSPWEFNIDKIAEELLKANGWIAPPKEELPTGLELVKRYLLPLAEVPQLKSYLQTNCHVRSIQRFGIDKMKTNGRETFPFEVVYEQNNEMKTMYASAVIDATGTWGSPNPAGSSGNKALGESAYSTRILYGIPETMNRDKERYAGKTVAVIGSGHSALNSILELEKLKQLKPTTKIVWVLRRQKVSAVYGGGINDELPARGEMGYSVSKLVETGRVQVQPQFRIHTIEMADEKLQLKGMINRKLATLNGIDEIIVNTGARPNFSFIKELQYESDYRLESVPALAELIDPNVHSCGTVRAHGEKELRQPEQNFYIVGSKSYGRAPTFLMTTGYEQVRSVVAALTGDWEEAKKVKLNLPETGVCGVERKFR</sequence>
<name>A0ABU9XIG4_9BACI</name>
<evidence type="ECO:0000313" key="2">
    <source>
        <dbReference type="EMBL" id="MEN2768071.1"/>
    </source>
</evidence>
<dbReference type="PRINTS" id="PR00411">
    <property type="entry name" value="PNDRDTASEI"/>
</dbReference>
<dbReference type="EMBL" id="JBDIML010000004">
    <property type="protein sequence ID" value="MEN2768071.1"/>
    <property type="molecule type" value="Genomic_DNA"/>
</dbReference>
<dbReference type="RefSeq" id="WP_345825555.1">
    <property type="nucleotide sequence ID" value="NZ_JBDIML010000004.1"/>
</dbReference>
<proteinExistence type="predicted"/>
<dbReference type="Proteomes" id="UP001444625">
    <property type="component" value="Unassembled WGS sequence"/>
</dbReference>
<protein>
    <submittedName>
        <fullName evidence="2">NAD(P)-binding domain-containing protein</fullName>
    </submittedName>
</protein>
<gene>
    <name evidence="2" type="ORF">ABC228_12890</name>
</gene>
<dbReference type="SUPFAM" id="SSF51905">
    <property type="entry name" value="FAD/NAD(P)-binding domain"/>
    <property type="match status" value="1"/>
</dbReference>
<reference evidence="2 3" key="1">
    <citation type="submission" date="2024-05" db="EMBL/GenBank/DDBJ databases">
        <authorList>
            <person name="Haq I."/>
            <person name="Ullah Z."/>
            <person name="Ahmad R."/>
            <person name="Li M."/>
            <person name="Tong Y."/>
        </authorList>
    </citation>
    <scope>NUCLEOTIDE SEQUENCE [LARGE SCALE GENOMIC DNA]</scope>
    <source>
        <strain evidence="2 3">16A2E</strain>
    </source>
</reference>
<dbReference type="PRINTS" id="PR00368">
    <property type="entry name" value="FADPNR"/>
</dbReference>
<evidence type="ECO:0000313" key="3">
    <source>
        <dbReference type="Proteomes" id="UP001444625"/>
    </source>
</evidence>
<dbReference type="Pfam" id="PF13738">
    <property type="entry name" value="Pyr_redox_3"/>
    <property type="match status" value="1"/>
</dbReference>
<dbReference type="InterPro" id="IPR036188">
    <property type="entry name" value="FAD/NAD-bd_sf"/>
</dbReference>
<evidence type="ECO:0000256" key="1">
    <source>
        <dbReference type="ARBA" id="ARBA00023002"/>
    </source>
</evidence>
<organism evidence="2 3">
    <name type="scientific">Ornithinibacillus xuwenensis</name>
    <dbReference type="NCBI Taxonomy" id="3144668"/>
    <lineage>
        <taxon>Bacteria</taxon>
        <taxon>Bacillati</taxon>
        <taxon>Bacillota</taxon>
        <taxon>Bacilli</taxon>
        <taxon>Bacillales</taxon>
        <taxon>Bacillaceae</taxon>
        <taxon>Ornithinibacillus</taxon>
    </lineage>
</organism>
<dbReference type="InterPro" id="IPR050982">
    <property type="entry name" value="Auxin_biosynth/cation_transpt"/>
</dbReference>
<accession>A0ABU9XIG4</accession>
<keyword evidence="1" id="KW-0560">Oxidoreductase</keyword>
<comment type="caution">
    <text evidence="2">The sequence shown here is derived from an EMBL/GenBank/DDBJ whole genome shotgun (WGS) entry which is preliminary data.</text>
</comment>
<dbReference type="PANTHER" id="PTHR43539">
    <property type="entry name" value="FLAVIN-BINDING MONOOXYGENASE-LIKE PROTEIN (AFU_ORTHOLOGUE AFUA_4G09220)"/>
    <property type="match status" value="1"/>
</dbReference>
<keyword evidence="3" id="KW-1185">Reference proteome</keyword>